<dbReference type="Gene3D" id="3.30.70.330">
    <property type="match status" value="1"/>
</dbReference>
<dbReference type="InterPro" id="IPR035979">
    <property type="entry name" value="RBD_domain_sf"/>
</dbReference>
<dbReference type="EMBL" id="UYRR01033546">
    <property type="protein sequence ID" value="VDK59015.1"/>
    <property type="molecule type" value="Genomic_DNA"/>
</dbReference>
<gene>
    <name evidence="7" type="ORF">ASIM_LOCUS16909</name>
</gene>
<dbReference type="Pfam" id="PF00076">
    <property type="entry name" value="RRM_1"/>
    <property type="match status" value="1"/>
</dbReference>
<dbReference type="InterPro" id="IPR039539">
    <property type="entry name" value="Ras_GTPase_bind_prot"/>
</dbReference>
<dbReference type="GO" id="GO:0003729">
    <property type="term" value="F:mRNA binding"/>
    <property type="evidence" value="ECO:0007669"/>
    <property type="project" value="TreeGrafter"/>
</dbReference>
<feature type="domain" description="NTF2" evidence="6">
    <location>
        <begin position="15"/>
        <end position="128"/>
    </location>
</feature>
<evidence type="ECO:0000313" key="7">
    <source>
        <dbReference type="EMBL" id="VDK59015.1"/>
    </source>
</evidence>
<feature type="compositionally biased region" description="Low complexity" evidence="4">
    <location>
        <begin position="513"/>
        <end position="525"/>
    </location>
</feature>
<dbReference type="SUPFAM" id="SSF54928">
    <property type="entry name" value="RNA-binding domain, RBD"/>
    <property type="match status" value="1"/>
</dbReference>
<evidence type="ECO:0000313" key="8">
    <source>
        <dbReference type="Proteomes" id="UP000267096"/>
    </source>
</evidence>
<feature type="region of interest" description="Disordered" evidence="4">
    <location>
        <begin position="302"/>
        <end position="355"/>
    </location>
</feature>
<feature type="compositionally biased region" description="Low complexity" evidence="4">
    <location>
        <begin position="143"/>
        <end position="154"/>
    </location>
</feature>
<dbReference type="Proteomes" id="UP000267096">
    <property type="component" value="Unassembled WGS sequence"/>
</dbReference>
<dbReference type="WBParaSite" id="ASIM_0001750301-mRNA-1">
    <property type="protein sequence ID" value="ASIM_0001750301-mRNA-1"/>
    <property type="gene ID" value="ASIM_0001750301"/>
</dbReference>
<dbReference type="CDD" id="cd00780">
    <property type="entry name" value="NTF2"/>
    <property type="match status" value="1"/>
</dbReference>
<name>A0A0M3K961_ANISI</name>
<dbReference type="GO" id="GO:1990904">
    <property type="term" value="C:ribonucleoprotein complex"/>
    <property type="evidence" value="ECO:0007669"/>
    <property type="project" value="TreeGrafter"/>
</dbReference>
<feature type="compositionally biased region" description="Polar residues" evidence="4">
    <location>
        <begin position="496"/>
        <end position="505"/>
    </location>
</feature>
<evidence type="ECO:0000259" key="5">
    <source>
        <dbReference type="PROSITE" id="PS50102"/>
    </source>
</evidence>
<dbReference type="OrthoDB" id="339151at2759"/>
<feature type="compositionally biased region" description="Basic and acidic residues" evidence="4">
    <location>
        <begin position="200"/>
        <end position="209"/>
    </location>
</feature>
<dbReference type="InterPro" id="IPR032710">
    <property type="entry name" value="NTF2-like_dom_sf"/>
</dbReference>
<evidence type="ECO:0000256" key="3">
    <source>
        <dbReference type="PROSITE-ProRule" id="PRU00176"/>
    </source>
</evidence>
<organism evidence="9">
    <name type="scientific">Anisakis simplex</name>
    <name type="common">Herring worm</name>
    <dbReference type="NCBI Taxonomy" id="6269"/>
    <lineage>
        <taxon>Eukaryota</taxon>
        <taxon>Metazoa</taxon>
        <taxon>Ecdysozoa</taxon>
        <taxon>Nematoda</taxon>
        <taxon>Chromadorea</taxon>
        <taxon>Rhabditida</taxon>
        <taxon>Spirurina</taxon>
        <taxon>Ascaridomorpha</taxon>
        <taxon>Ascaridoidea</taxon>
        <taxon>Anisakidae</taxon>
        <taxon>Anisakis</taxon>
        <taxon>Anisakis simplex complex</taxon>
    </lineage>
</organism>
<evidence type="ECO:0000256" key="4">
    <source>
        <dbReference type="SAM" id="MobiDB-lite"/>
    </source>
</evidence>
<dbReference type="PANTHER" id="PTHR10693">
    <property type="entry name" value="RAS GTPASE-ACTIVATING PROTEIN-BINDING PROTEIN"/>
    <property type="match status" value="1"/>
</dbReference>
<dbReference type="GO" id="GO:0005829">
    <property type="term" value="C:cytosol"/>
    <property type="evidence" value="ECO:0007669"/>
    <property type="project" value="TreeGrafter"/>
</dbReference>
<evidence type="ECO:0000256" key="1">
    <source>
        <dbReference type="ARBA" id="ARBA00004210"/>
    </source>
</evidence>
<dbReference type="CDD" id="cd00590">
    <property type="entry name" value="RRM_SF"/>
    <property type="match status" value="1"/>
</dbReference>
<accession>A0A0M3K961</accession>
<evidence type="ECO:0000259" key="6">
    <source>
        <dbReference type="PROSITE" id="PS50177"/>
    </source>
</evidence>
<dbReference type="PROSITE" id="PS50177">
    <property type="entry name" value="NTF2_DOMAIN"/>
    <property type="match status" value="1"/>
</dbReference>
<feature type="region of interest" description="Disordered" evidence="4">
    <location>
        <begin position="496"/>
        <end position="525"/>
    </location>
</feature>
<dbReference type="InterPro" id="IPR002075">
    <property type="entry name" value="NTF2_dom"/>
</dbReference>
<reference evidence="9" key="1">
    <citation type="submission" date="2017-02" db="UniProtKB">
        <authorList>
            <consortium name="WormBaseParasite"/>
        </authorList>
    </citation>
    <scope>IDENTIFICATION</scope>
</reference>
<keyword evidence="8" id="KW-1185">Reference proteome</keyword>
<feature type="compositionally biased region" description="Low complexity" evidence="4">
    <location>
        <begin position="310"/>
        <end position="355"/>
    </location>
</feature>
<dbReference type="SMART" id="SM00360">
    <property type="entry name" value="RRM"/>
    <property type="match status" value="1"/>
</dbReference>
<sequence length="525" mass="57727">MKMEGVNELVNGRKIGREFVRQYYTMLSERPQDVFRFYSHESYFVHDIDQPVQGQQKIREAIERLEFVDCKARIYTVCGTATINNCLVVQVCGELSMNDQPGRRFLQTFILCPQTPKKYYVHNDVFQWLDRAFVDLVPTNTQQQQQNVSESVQNEVDERGNSGLTNGGVQPTVNGHQQVPADGSLHQSSTMSTASAQENVVERDEKKEMGGGGELNEQNEKLQEAQHELSSDKQQHDEQTQRGFETANEVNTTTHGDSANDNMTSTTNANVNVVAAQPNEQAQEQQAQRTVVTSAVDTGPKTWAKLVGGRSSSSSSSNQPQRQSSNIAAATASQTQQPQTTSNNSVIQQQQPSQNIQQSNVEFAWSVEESEVYGGGSNTSATTAAVAHTGNRFGASEDACRLYIGGISRNIIPDGPAVVEREIRMAFEKFGPVATVNVPRRVLDGPEAQRNVYAFVVMKTVEGAKNAFAACRKDRGMNFLSLRIDSFGFDGEATLSEQKGAQSSGTGQGGPRGMPYRGPPMQGWY</sequence>
<feature type="compositionally biased region" description="Polar residues" evidence="4">
    <location>
        <begin position="162"/>
        <end position="177"/>
    </location>
</feature>
<dbReference type="Gene3D" id="3.10.450.50">
    <property type="match status" value="1"/>
</dbReference>
<feature type="compositionally biased region" description="Polar residues" evidence="4">
    <location>
        <begin position="248"/>
        <end position="261"/>
    </location>
</feature>
<dbReference type="InterPro" id="IPR018222">
    <property type="entry name" value="Nuclear_transport_factor_2_euk"/>
</dbReference>
<dbReference type="AlphaFoldDB" id="A0A0M3K961"/>
<dbReference type="PANTHER" id="PTHR10693:SF20">
    <property type="entry name" value="AT27578P"/>
    <property type="match status" value="1"/>
</dbReference>
<evidence type="ECO:0000313" key="9">
    <source>
        <dbReference type="WBParaSite" id="ASIM_0001750301-mRNA-1"/>
    </source>
</evidence>
<reference evidence="7 8" key="2">
    <citation type="submission" date="2018-11" db="EMBL/GenBank/DDBJ databases">
        <authorList>
            <consortium name="Pathogen Informatics"/>
        </authorList>
    </citation>
    <scope>NUCLEOTIDE SEQUENCE [LARGE SCALE GENOMIC DNA]</scope>
</reference>
<proteinExistence type="predicted"/>
<feature type="compositionally biased region" description="Polar residues" evidence="4">
    <location>
        <begin position="185"/>
        <end position="198"/>
    </location>
</feature>
<comment type="subcellular location">
    <subcellularLocation>
        <location evidence="1">Cytoplasm</location>
        <location evidence="1">Stress granule</location>
    </subcellularLocation>
</comment>
<dbReference type="GO" id="GO:0010494">
    <property type="term" value="C:cytoplasmic stress granule"/>
    <property type="evidence" value="ECO:0007669"/>
    <property type="project" value="UniProtKB-SubCell"/>
</dbReference>
<evidence type="ECO:0000256" key="2">
    <source>
        <dbReference type="ARBA" id="ARBA00022884"/>
    </source>
</evidence>
<dbReference type="PROSITE" id="PS50102">
    <property type="entry name" value="RRM"/>
    <property type="match status" value="1"/>
</dbReference>
<dbReference type="InterPro" id="IPR012677">
    <property type="entry name" value="Nucleotide-bd_a/b_plait_sf"/>
</dbReference>
<dbReference type="SUPFAM" id="SSF54427">
    <property type="entry name" value="NTF2-like"/>
    <property type="match status" value="1"/>
</dbReference>
<protein>
    <submittedName>
        <fullName evidence="9">Ras GTPase-activating protein-binding protein 1</fullName>
    </submittedName>
</protein>
<feature type="region of interest" description="Disordered" evidence="4">
    <location>
        <begin position="143"/>
        <end position="265"/>
    </location>
</feature>
<feature type="compositionally biased region" description="Basic and acidic residues" evidence="4">
    <location>
        <begin position="218"/>
        <end position="240"/>
    </location>
</feature>
<dbReference type="InterPro" id="IPR000504">
    <property type="entry name" value="RRM_dom"/>
</dbReference>
<keyword evidence="2 3" id="KW-0694">RNA-binding</keyword>
<dbReference type="Pfam" id="PF02136">
    <property type="entry name" value="NTF2"/>
    <property type="match status" value="1"/>
</dbReference>
<feature type="domain" description="RRM" evidence="5">
    <location>
        <begin position="400"/>
        <end position="485"/>
    </location>
</feature>